<gene>
    <name evidence="3" type="ORF">RRH01S_14_01720</name>
</gene>
<evidence type="ECO:0000256" key="2">
    <source>
        <dbReference type="SAM" id="Phobius"/>
    </source>
</evidence>
<evidence type="ECO:0000256" key="1">
    <source>
        <dbReference type="SAM" id="MobiDB-lite"/>
    </source>
</evidence>
<comment type="caution">
    <text evidence="3">The sequence shown here is derived from an EMBL/GenBank/DDBJ whole genome shotgun (WGS) entry which is preliminary data.</text>
</comment>
<keyword evidence="2" id="KW-0812">Transmembrane</keyword>
<proteinExistence type="predicted"/>
<feature type="transmembrane region" description="Helical" evidence="2">
    <location>
        <begin position="6"/>
        <end position="28"/>
    </location>
</feature>
<dbReference type="AlphaFoldDB" id="A0AA87Q6I8"/>
<feature type="compositionally biased region" description="Polar residues" evidence="1">
    <location>
        <begin position="34"/>
        <end position="52"/>
    </location>
</feature>
<sequence>MSMQPIYYGLTRAVALGILIIFPAVFFVSCSTVGGTRGQSGPATASKSADSTNAKDKAAERRRWSERVERDNQLDPSGSAPGSYGSFGPRFTW</sequence>
<accession>A0AA87Q6I8</accession>
<keyword evidence="2" id="KW-1133">Transmembrane helix</keyword>
<keyword evidence="2" id="KW-0472">Membrane</keyword>
<organism evidence="3 4">
    <name type="scientific">Rhizobium rhizogenes NBRC 13257</name>
    <dbReference type="NCBI Taxonomy" id="1220581"/>
    <lineage>
        <taxon>Bacteria</taxon>
        <taxon>Pseudomonadati</taxon>
        <taxon>Pseudomonadota</taxon>
        <taxon>Alphaproteobacteria</taxon>
        <taxon>Hyphomicrobiales</taxon>
        <taxon>Rhizobiaceae</taxon>
        <taxon>Rhizobium/Agrobacterium group</taxon>
        <taxon>Rhizobium</taxon>
    </lineage>
</organism>
<name>A0AA87Q6I8_RHIRH</name>
<protein>
    <submittedName>
        <fullName evidence="3">Uncharacterized protein</fullName>
    </submittedName>
</protein>
<dbReference type="Proteomes" id="UP000026941">
    <property type="component" value="Unassembled WGS sequence"/>
</dbReference>
<evidence type="ECO:0000313" key="4">
    <source>
        <dbReference type="Proteomes" id="UP000026941"/>
    </source>
</evidence>
<evidence type="ECO:0000313" key="3">
    <source>
        <dbReference type="EMBL" id="GAJ96018.1"/>
    </source>
</evidence>
<feature type="compositionally biased region" description="Basic and acidic residues" evidence="1">
    <location>
        <begin position="53"/>
        <end position="73"/>
    </location>
</feature>
<dbReference type="EMBL" id="BAYX01000014">
    <property type="protein sequence ID" value="GAJ96018.1"/>
    <property type="molecule type" value="Genomic_DNA"/>
</dbReference>
<reference evidence="3 4" key="1">
    <citation type="submission" date="2014-05" db="EMBL/GenBank/DDBJ databases">
        <title>Whole genome shotgun sequence of Rhizobium rhizogenes NBRC 13257.</title>
        <authorList>
            <person name="Katano-Makiyama Y."/>
            <person name="Hosoyama A."/>
            <person name="Hashimoto M."/>
            <person name="Hosoyama Y."/>
            <person name="Noguchi M."/>
            <person name="Tsuchikane K."/>
            <person name="Kimura A."/>
            <person name="Ohji S."/>
            <person name="Ichikawa N."/>
            <person name="Yamazoe A."/>
            <person name="Fujita N."/>
        </authorList>
    </citation>
    <scope>NUCLEOTIDE SEQUENCE [LARGE SCALE GENOMIC DNA]</scope>
    <source>
        <strain evidence="3 4">NBRC 13257</strain>
    </source>
</reference>
<feature type="region of interest" description="Disordered" evidence="1">
    <location>
        <begin position="34"/>
        <end position="93"/>
    </location>
</feature>